<keyword evidence="2" id="KW-1185">Reference proteome</keyword>
<organism evidence="1 2">
    <name type="scientific">Arctium lappa</name>
    <name type="common">Greater burdock</name>
    <name type="synonym">Lappa major</name>
    <dbReference type="NCBI Taxonomy" id="4217"/>
    <lineage>
        <taxon>Eukaryota</taxon>
        <taxon>Viridiplantae</taxon>
        <taxon>Streptophyta</taxon>
        <taxon>Embryophyta</taxon>
        <taxon>Tracheophyta</taxon>
        <taxon>Spermatophyta</taxon>
        <taxon>Magnoliopsida</taxon>
        <taxon>eudicotyledons</taxon>
        <taxon>Gunneridae</taxon>
        <taxon>Pentapetalae</taxon>
        <taxon>asterids</taxon>
        <taxon>campanulids</taxon>
        <taxon>Asterales</taxon>
        <taxon>Asteraceae</taxon>
        <taxon>Carduoideae</taxon>
        <taxon>Cardueae</taxon>
        <taxon>Arctiinae</taxon>
        <taxon>Arctium</taxon>
    </lineage>
</organism>
<evidence type="ECO:0000313" key="1">
    <source>
        <dbReference type="EMBL" id="KAI3771573.1"/>
    </source>
</evidence>
<accession>A0ACB9FLA3</accession>
<dbReference type="Proteomes" id="UP001055879">
    <property type="component" value="Linkage Group LG01"/>
</dbReference>
<protein>
    <submittedName>
        <fullName evidence="1">Uncharacterized protein</fullName>
    </submittedName>
</protein>
<gene>
    <name evidence="1" type="ORF">L6452_02738</name>
</gene>
<reference evidence="1 2" key="2">
    <citation type="journal article" date="2022" name="Mol. Ecol. Resour.">
        <title>The genomes of chicory, endive, great burdock and yacon provide insights into Asteraceae paleo-polyploidization history and plant inulin production.</title>
        <authorList>
            <person name="Fan W."/>
            <person name="Wang S."/>
            <person name="Wang H."/>
            <person name="Wang A."/>
            <person name="Jiang F."/>
            <person name="Liu H."/>
            <person name="Zhao H."/>
            <person name="Xu D."/>
            <person name="Zhang Y."/>
        </authorList>
    </citation>
    <scope>NUCLEOTIDE SEQUENCE [LARGE SCALE GENOMIC DNA]</scope>
    <source>
        <strain evidence="2">cv. Niubang</strain>
    </source>
</reference>
<name>A0ACB9FLA3_ARCLA</name>
<proteinExistence type="predicted"/>
<comment type="caution">
    <text evidence="1">The sequence shown here is derived from an EMBL/GenBank/DDBJ whole genome shotgun (WGS) entry which is preliminary data.</text>
</comment>
<reference evidence="2" key="1">
    <citation type="journal article" date="2022" name="Mol. Ecol. Resour.">
        <title>The genomes of chicory, endive, great burdock and yacon provide insights into Asteraceae palaeo-polyploidization history and plant inulin production.</title>
        <authorList>
            <person name="Fan W."/>
            <person name="Wang S."/>
            <person name="Wang H."/>
            <person name="Wang A."/>
            <person name="Jiang F."/>
            <person name="Liu H."/>
            <person name="Zhao H."/>
            <person name="Xu D."/>
            <person name="Zhang Y."/>
        </authorList>
    </citation>
    <scope>NUCLEOTIDE SEQUENCE [LARGE SCALE GENOMIC DNA]</scope>
    <source>
        <strain evidence="2">cv. Niubang</strain>
    </source>
</reference>
<dbReference type="EMBL" id="CM042047">
    <property type="protein sequence ID" value="KAI3771573.1"/>
    <property type="molecule type" value="Genomic_DNA"/>
</dbReference>
<evidence type="ECO:0000313" key="2">
    <source>
        <dbReference type="Proteomes" id="UP001055879"/>
    </source>
</evidence>
<sequence length="382" mass="44341">MCRILKYLEREAYRVMPKLKLGGQNWFQDTVGPFLLGKEIQLVDRNNENLRVILHNIKCKEEKVSGVLRMYPATIEPHITSRRTGLSSLTLSVEGNWNSSTGLLSMIGCLGPTNQKCESRVLLYFPKSFSSTQRSIVSGNVFSLENATRAFEPVFIGLEMLSHGLYNGGWYNSSYLSYNYSKNDLAIEFRERSQEPRLITYIRKSLFQYPSKEGISRISNRLPDDLKIDTFSSFETFVRLEVMSLGSSFRTKDINFYEVFKHDDQVLKISLNLFLIEAPVKVKEESYRHVSKLYLEGVYDHNVGKLYLIGCRKVSFDHVDLERGLDCLIEVTINYSPENTRWLINPTAKISIVSQRNETDVYHFRPIHLRTFMLHDRNHEKM</sequence>